<evidence type="ECO:0000259" key="8">
    <source>
        <dbReference type="Pfam" id="PF01433"/>
    </source>
</evidence>
<dbReference type="Pfam" id="PF01433">
    <property type="entry name" value="Peptidase_M1"/>
    <property type="match status" value="1"/>
</dbReference>
<dbReference type="InterPro" id="IPR057345">
    <property type="entry name" value="Ig-like_TAF2"/>
</dbReference>
<dbReference type="Gene3D" id="1.10.390.10">
    <property type="entry name" value="Neutral Protease Domain 2"/>
    <property type="match status" value="1"/>
</dbReference>
<dbReference type="AlphaFoldDB" id="A0A096P8B2"/>
<dbReference type="InterPro" id="IPR027268">
    <property type="entry name" value="Peptidase_M4/M1_CTD_sf"/>
</dbReference>
<dbReference type="KEGG" id="ota:OT_ostta13g02640"/>
<comment type="subcellular location">
    <subcellularLocation>
        <location evidence="1">Nucleus</location>
    </subcellularLocation>
</comment>
<dbReference type="InterPro" id="IPR042097">
    <property type="entry name" value="Aminopeptidase_N-like_N_sf"/>
</dbReference>
<dbReference type="InterPro" id="IPR057991">
    <property type="entry name" value="TPR_TAF2_C"/>
</dbReference>
<dbReference type="STRING" id="70448.A0A096P8B2"/>
<proteinExistence type="inferred from homology"/>
<keyword evidence="4" id="KW-0805">Transcription regulation</keyword>
<comment type="similarity">
    <text evidence="2">Belongs to the TAF2 family.</text>
</comment>
<reference evidence="11 12" key="2">
    <citation type="journal article" date="2014" name="BMC Genomics">
        <title>An improved genome of the model marine alga Ostreococcus tauri unfolds by assessing Illumina de novo assemblies.</title>
        <authorList>
            <person name="Blanc-Mathieu R."/>
            <person name="Verhelst B."/>
            <person name="Derelle E."/>
            <person name="Rombauts S."/>
            <person name="Bouget F.Y."/>
            <person name="Carre I."/>
            <person name="Chateau A."/>
            <person name="Eyre-Walker A."/>
            <person name="Grimsley N."/>
            <person name="Moreau H."/>
            <person name="Piegu B."/>
            <person name="Rivals E."/>
            <person name="Schackwitz W."/>
            <person name="Van de Peer Y."/>
            <person name="Piganeau G."/>
        </authorList>
    </citation>
    <scope>NUCLEOTIDE SEQUENCE [LARGE SCALE GENOMIC DNA]</scope>
    <source>
        <strain evidence="12">OTTH 0595 / CCAP 157/2 / RCC745</strain>
    </source>
</reference>
<keyword evidence="6" id="KW-0539">Nucleus</keyword>
<dbReference type="InterPro" id="IPR014782">
    <property type="entry name" value="Peptidase_M1_dom"/>
</dbReference>
<keyword evidence="12" id="KW-1185">Reference proteome</keyword>
<dbReference type="SUPFAM" id="SSF63737">
    <property type="entry name" value="Leukotriene A4 hydrolase N-terminal domain"/>
    <property type="match status" value="1"/>
</dbReference>
<dbReference type="RefSeq" id="XP_022840250.1">
    <property type="nucleotide sequence ID" value="XM_022982757.1"/>
</dbReference>
<evidence type="ECO:0000256" key="6">
    <source>
        <dbReference type="ARBA" id="ARBA00023242"/>
    </source>
</evidence>
<sequence>MARDGASDAGRPRVSKQRVELRVERTRRRLRGRTTLTCEVEGEECAGGIAVRRGGGVRIVAARANGVACETTSIDATKDGFAETASVDDAASLGKDARARLDRECGTSEEVIIRAIGDGKIEARPKDSEGGSGEENGAESGTRGKEIVLEIEYEAESGFFADDSYFLCPGPSRSSSSWFPCIERGDALTTFDFAVNAPRDWQVVASAHWDRVEKCRDSDEGEDEDGFRLIHHFSGMYPTFAHEMRLICGKLSAVSTPIKGVTLFAPAGQGLEERMQTAAVGIGKAIVAYEEYLGHPYPVSCLNVVFLPDALVRERDALGACVNVHSARWLVDPALNSALLDARVHLATAIARQWFGGIVVPADTTDCWVVEGLAQYLAGMYVKNLTGLNELSFTRMKDMRLAAAMDDGASLPPLASRAARIWRGGHYAGPDPFAGGAPKPLSKSVERALQAKAVAVIYMLEKRLGPDVMQKVLKYFAGLHVRRNKKEQATRTGPSNEVLAGNARWIHTLQLFDHCRATVNLGKGEVNSFLERWVYGAGTPKLSVGYVVKRKKNVMEFAVKLEGSAAAAAADRAALAVARNHRSSVTVRMREENRADANDHVVSLGQSSWQLMEIPLQPRPKDRRPKTIIESGGDPELIAAMDCPVRYVRVDPEFEWMGNIEQSARQVGLESMMAQMLEKEKDIVAQIVAVEFLGRRVANGSVSAVLVLDKCLNSEDTFCRVRAEAAMALGKSASEKTQWGSLHALLRHYKKYQCNERTGKPKQNDFRDLAKVIVDKAVITALAHVYDEEAKCTHADAIDAIVNRLKYNNNEGNPQSDDGFVATCLSALARCVPATLGELRAITAQIHYYIRRDSRFPSVDLCVTCAGIRALGLLSNAVESEELCAAAERAAELGFSLGNQSTLLAATDATMYVRFARTKNELESLKFVLERSASESAATQSAMLWSACDYLSTFAGTDSLKGASKDILVPLRDKLASGDSEIASAAYSIVYVLASHDTAMSEIREAVEEAMKRAGDQIPVGVDVHVHPDHAPVDGARRAEKEAKRARKRERERMKQAAREANEAAAAEQRRIDAEAAFVEQQAEHVSDDKTTGTATIIASEGAQNGPDGTPTGGLKRARENNPSVKSFVETDAGATAALADAPPPPAKKLKLSFKMKKPGA</sequence>
<dbReference type="GO" id="GO:0016251">
    <property type="term" value="F:RNA polymerase II general transcription initiation factor activity"/>
    <property type="evidence" value="ECO:0007669"/>
    <property type="project" value="TreeGrafter"/>
</dbReference>
<dbReference type="GO" id="GO:0008237">
    <property type="term" value="F:metallopeptidase activity"/>
    <property type="evidence" value="ECO:0007669"/>
    <property type="project" value="InterPro"/>
</dbReference>
<dbReference type="SUPFAM" id="SSF55486">
    <property type="entry name" value="Metalloproteases ('zincins'), catalytic domain"/>
    <property type="match status" value="1"/>
</dbReference>
<dbReference type="InParanoid" id="A0A096P8B2"/>
<dbReference type="PANTHER" id="PTHR15137:SF9">
    <property type="entry name" value="TRANSCRIPTION INITIATION FACTOR TFIID SUBUNIT 2"/>
    <property type="match status" value="1"/>
</dbReference>
<dbReference type="GO" id="GO:0000976">
    <property type="term" value="F:transcription cis-regulatory region binding"/>
    <property type="evidence" value="ECO:0007669"/>
    <property type="project" value="TreeGrafter"/>
</dbReference>
<evidence type="ECO:0000256" key="3">
    <source>
        <dbReference type="ARBA" id="ARBA00017363"/>
    </source>
</evidence>
<protein>
    <recommendedName>
        <fullName evidence="3">Transcription initiation factor TFIID subunit 2</fullName>
    </recommendedName>
</protein>
<evidence type="ECO:0000256" key="7">
    <source>
        <dbReference type="SAM" id="MobiDB-lite"/>
    </source>
</evidence>
<keyword evidence="11" id="KW-0645">Protease</keyword>
<dbReference type="EMBL" id="CAID01000013">
    <property type="protein sequence ID" value="CEG00203.1"/>
    <property type="molecule type" value="Genomic_DNA"/>
</dbReference>
<dbReference type="GO" id="GO:0005669">
    <property type="term" value="C:transcription factor TFIID complex"/>
    <property type="evidence" value="ECO:0007669"/>
    <property type="project" value="InterPro"/>
</dbReference>
<dbReference type="GO" id="GO:0003682">
    <property type="term" value="F:chromatin binding"/>
    <property type="evidence" value="ECO:0007669"/>
    <property type="project" value="TreeGrafter"/>
</dbReference>
<keyword evidence="5" id="KW-0804">Transcription</keyword>
<feature type="domain" description="Transcription initiation factor TFIID subunit 2 TPR repeats" evidence="10">
    <location>
        <begin position="675"/>
        <end position="837"/>
    </location>
</feature>
<feature type="compositionally biased region" description="Basic residues" evidence="7">
    <location>
        <begin position="1148"/>
        <end position="1161"/>
    </location>
</feature>
<dbReference type="Pfam" id="PF25316">
    <property type="entry name" value="TAF2_3rd"/>
    <property type="match status" value="1"/>
</dbReference>
<evidence type="ECO:0000256" key="5">
    <source>
        <dbReference type="ARBA" id="ARBA00023163"/>
    </source>
</evidence>
<feature type="compositionally biased region" description="Basic and acidic residues" evidence="7">
    <location>
        <begin position="118"/>
        <end position="129"/>
    </location>
</feature>
<dbReference type="Pfam" id="PF25577">
    <property type="entry name" value="TPR_TAF2_C"/>
    <property type="match status" value="1"/>
</dbReference>
<dbReference type="FunCoup" id="A0A096P8B2">
    <property type="interactions" value="1542"/>
</dbReference>
<evidence type="ECO:0000256" key="2">
    <source>
        <dbReference type="ARBA" id="ARBA00010937"/>
    </source>
</evidence>
<name>A0A096P8B2_OSTTA</name>
<evidence type="ECO:0000256" key="1">
    <source>
        <dbReference type="ARBA" id="ARBA00004123"/>
    </source>
</evidence>
<evidence type="ECO:0000313" key="12">
    <source>
        <dbReference type="Proteomes" id="UP000009170"/>
    </source>
</evidence>
<feature type="region of interest" description="Disordered" evidence="7">
    <location>
        <begin position="1136"/>
        <end position="1161"/>
    </location>
</feature>
<feature type="region of interest" description="Disordered" evidence="7">
    <location>
        <begin position="118"/>
        <end position="145"/>
    </location>
</feature>
<dbReference type="GO" id="GO:0008270">
    <property type="term" value="F:zinc ion binding"/>
    <property type="evidence" value="ECO:0007669"/>
    <property type="project" value="InterPro"/>
</dbReference>
<dbReference type="OrthoDB" id="308861at2759"/>
<keyword evidence="11" id="KW-0378">Hydrolase</keyword>
<feature type="domain" description="Peptidase M1 membrane alanine aminopeptidase" evidence="8">
    <location>
        <begin position="284"/>
        <end position="486"/>
    </location>
</feature>
<dbReference type="GO" id="GO:0004177">
    <property type="term" value="F:aminopeptidase activity"/>
    <property type="evidence" value="ECO:0007669"/>
    <property type="project" value="UniProtKB-KW"/>
</dbReference>
<accession>A0A096P8B2</accession>
<gene>
    <name evidence="11" type="ORF">OT_ostta13g02640</name>
</gene>
<dbReference type="PANTHER" id="PTHR15137">
    <property type="entry name" value="TRANSCRIPTION INITIATION FACTOR TFIID"/>
    <property type="match status" value="1"/>
</dbReference>
<dbReference type="InterPro" id="IPR037813">
    <property type="entry name" value="TAF2"/>
</dbReference>
<reference evidence="12" key="1">
    <citation type="journal article" date="2006" name="Proc. Natl. Acad. Sci. U.S.A.">
        <title>Genome analysis of the smallest free-living eukaryote Ostreococcus tauri unveils many unique features.</title>
        <authorList>
            <person name="Derelle E."/>
            <person name="Ferraz C."/>
            <person name="Rombauts S."/>
            <person name="Rouze P."/>
            <person name="Worden A.Z."/>
            <person name="Robbens S."/>
            <person name="Partensky F."/>
            <person name="Degroeve S."/>
            <person name="Echeynie S."/>
            <person name="Cooke R."/>
            <person name="Saeys Y."/>
            <person name="Wuyts J."/>
            <person name="Jabbari K."/>
            <person name="Bowler C."/>
            <person name="Panaud O."/>
            <person name="Piegu B."/>
            <person name="Ball S.G."/>
            <person name="Ral J.-P."/>
            <person name="Bouget F.-Y."/>
            <person name="Piganeau G."/>
            <person name="De Baets B."/>
            <person name="Picard A."/>
            <person name="Delseny M."/>
            <person name="Demaille J."/>
            <person name="Van de Peer Y."/>
            <person name="Moreau H."/>
        </authorList>
    </citation>
    <scope>NUCLEOTIDE SEQUENCE [LARGE SCALE GENOMIC DNA]</scope>
    <source>
        <strain evidence="12">OTTH 0595 / CCAP 157/2 / RCC745</strain>
    </source>
</reference>
<keyword evidence="11" id="KW-0031">Aminopeptidase</keyword>
<dbReference type="Proteomes" id="UP000009170">
    <property type="component" value="Unassembled WGS sequence"/>
</dbReference>
<comment type="caution">
    <text evidence="11">The sequence shown here is derived from an EMBL/GenBank/DDBJ whole genome shotgun (WGS) entry which is preliminary data.</text>
</comment>
<evidence type="ECO:0000259" key="9">
    <source>
        <dbReference type="Pfam" id="PF25316"/>
    </source>
</evidence>
<dbReference type="GeneID" id="9837546"/>
<evidence type="ECO:0000256" key="4">
    <source>
        <dbReference type="ARBA" id="ARBA00023015"/>
    </source>
</evidence>
<feature type="region of interest" description="Disordered" evidence="7">
    <location>
        <begin position="1028"/>
        <end position="1069"/>
    </location>
</feature>
<evidence type="ECO:0000259" key="10">
    <source>
        <dbReference type="Pfam" id="PF25577"/>
    </source>
</evidence>
<evidence type="ECO:0000313" key="11">
    <source>
        <dbReference type="EMBL" id="CEG00203.1"/>
    </source>
</evidence>
<feature type="region of interest" description="Disordered" evidence="7">
    <location>
        <begin position="1099"/>
        <end position="1124"/>
    </location>
</feature>
<feature type="domain" description="Transcription initiation factor TFIID subunit 2 Ig-like" evidence="9">
    <location>
        <begin position="537"/>
        <end position="661"/>
    </location>
</feature>
<dbReference type="GO" id="GO:0006367">
    <property type="term" value="P:transcription initiation at RNA polymerase II promoter"/>
    <property type="evidence" value="ECO:0007669"/>
    <property type="project" value="TreeGrafter"/>
</dbReference>
<organism evidence="11 12">
    <name type="scientific">Ostreococcus tauri</name>
    <name type="common">Marine green alga</name>
    <dbReference type="NCBI Taxonomy" id="70448"/>
    <lineage>
        <taxon>Eukaryota</taxon>
        <taxon>Viridiplantae</taxon>
        <taxon>Chlorophyta</taxon>
        <taxon>Mamiellophyceae</taxon>
        <taxon>Mamiellales</taxon>
        <taxon>Bathycoccaceae</taxon>
        <taxon>Ostreococcus</taxon>
    </lineage>
</organism>